<dbReference type="GO" id="GO:0071013">
    <property type="term" value="C:catalytic step 2 spliceosome"/>
    <property type="evidence" value="ECO:0007669"/>
    <property type="project" value="TreeGrafter"/>
</dbReference>
<dbReference type="PANTHER" id="PTHR22842">
    <property type="entry name" value="WD40 REPEAT PROTEIN"/>
    <property type="match status" value="1"/>
</dbReference>
<feature type="repeat" description="WD" evidence="6">
    <location>
        <begin position="36"/>
        <end position="77"/>
    </location>
</feature>
<dbReference type="InterPro" id="IPR020472">
    <property type="entry name" value="WD40_PAC1"/>
</dbReference>
<feature type="repeat" description="WD" evidence="6">
    <location>
        <begin position="197"/>
        <end position="238"/>
    </location>
</feature>
<evidence type="ECO:0000256" key="1">
    <source>
        <dbReference type="ARBA" id="ARBA00004496"/>
    </source>
</evidence>
<dbReference type="SMART" id="SM00320">
    <property type="entry name" value="WD40"/>
    <property type="match status" value="6"/>
</dbReference>
<dbReference type="SUPFAM" id="SSF50978">
    <property type="entry name" value="WD40 repeat-like"/>
    <property type="match status" value="1"/>
</dbReference>
<proteinExistence type="inferred from homology"/>
<evidence type="ECO:0000256" key="2">
    <source>
        <dbReference type="ARBA" id="ARBA00022490"/>
    </source>
</evidence>
<reference evidence="7 8" key="1">
    <citation type="journal article" date="2024" name="Nat. Commun.">
        <title>Phylogenomics reveals the evolutionary origins of lichenization in chlorophyte algae.</title>
        <authorList>
            <person name="Puginier C."/>
            <person name="Libourel C."/>
            <person name="Otte J."/>
            <person name="Skaloud P."/>
            <person name="Haon M."/>
            <person name="Grisel S."/>
            <person name="Petersen M."/>
            <person name="Berrin J.G."/>
            <person name="Delaux P.M."/>
            <person name="Dal Grande F."/>
            <person name="Keller J."/>
        </authorList>
    </citation>
    <scope>NUCLEOTIDE SEQUENCE [LARGE SCALE GENOMIC DNA]</scope>
    <source>
        <strain evidence="7 8">SAG 2036</strain>
    </source>
</reference>
<dbReference type="InterPro" id="IPR036322">
    <property type="entry name" value="WD40_repeat_dom_sf"/>
</dbReference>
<protein>
    <submittedName>
        <fullName evidence="7">Uncharacterized protein</fullName>
    </submittedName>
</protein>
<comment type="caution">
    <text evidence="7">The sequence shown here is derived from an EMBL/GenBank/DDBJ whole genome shotgun (WGS) entry which is preliminary data.</text>
</comment>
<evidence type="ECO:0000256" key="3">
    <source>
        <dbReference type="ARBA" id="ARBA00022574"/>
    </source>
</evidence>
<dbReference type="PROSITE" id="PS50082">
    <property type="entry name" value="WD_REPEATS_2"/>
    <property type="match status" value="5"/>
</dbReference>
<feature type="repeat" description="WD" evidence="6">
    <location>
        <begin position="120"/>
        <end position="152"/>
    </location>
</feature>
<dbReference type="PANTHER" id="PTHR22842:SF3">
    <property type="entry name" value="WD REPEAT DOMAIN-CONTAINING PROTEIN 83"/>
    <property type="match status" value="1"/>
</dbReference>
<evidence type="ECO:0000313" key="7">
    <source>
        <dbReference type="EMBL" id="KAK9798539.1"/>
    </source>
</evidence>
<comment type="similarity">
    <text evidence="5">Belongs to the WD repeat MORG1 family.</text>
</comment>
<gene>
    <name evidence="7" type="ORF">WJX73_000934</name>
</gene>
<keyword evidence="2" id="KW-0963">Cytoplasm</keyword>
<dbReference type="Pfam" id="PF00400">
    <property type="entry name" value="WD40"/>
    <property type="match status" value="5"/>
</dbReference>
<evidence type="ECO:0000256" key="5">
    <source>
        <dbReference type="ARBA" id="ARBA00038145"/>
    </source>
</evidence>
<dbReference type="Proteomes" id="UP001465755">
    <property type="component" value="Unassembled WGS sequence"/>
</dbReference>
<dbReference type="PRINTS" id="PR00320">
    <property type="entry name" value="GPROTEINBRPT"/>
</dbReference>
<sequence>MPQNAMFVATTDQSAARRTQIEPAPTELPRTETACLQGHEGPVYAVRFNTTGTYCLTGGKDRTIRLWNPHKGVHIKTYTGHGYDVRDIAVSSDNSKLASCGGDRNLFLWDVASGRIIRKFRGHDGVVNAICFGPGDGILVSAGYDQAVRIWDCRARSFDAMQSMKPFADSVTSVCLTDRAAIVAGSVDGTIRRFDVRHRHEASKLDCCLTPSDAHVICGSEDGRVCFWDLVEENLVHTIHAHKAAVCSVAMHPGGECLLTSSTDGTVKVWQ</sequence>
<organism evidence="7 8">
    <name type="scientific">Symbiochloris irregularis</name>
    <dbReference type="NCBI Taxonomy" id="706552"/>
    <lineage>
        <taxon>Eukaryota</taxon>
        <taxon>Viridiplantae</taxon>
        <taxon>Chlorophyta</taxon>
        <taxon>core chlorophytes</taxon>
        <taxon>Trebouxiophyceae</taxon>
        <taxon>Trebouxiales</taxon>
        <taxon>Trebouxiaceae</taxon>
        <taxon>Symbiochloris</taxon>
    </lineage>
</organism>
<dbReference type="PROSITE" id="PS00678">
    <property type="entry name" value="WD_REPEATS_1"/>
    <property type="match status" value="1"/>
</dbReference>
<comment type="subcellular location">
    <subcellularLocation>
        <location evidence="1">Cytoplasm</location>
    </subcellularLocation>
</comment>
<dbReference type="InterPro" id="IPR001680">
    <property type="entry name" value="WD40_rpt"/>
</dbReference>
<dbReference type="Gene3D" id="2.130.10.10">
    <property type="entry name" value="YVTN repeat-like/Quinoprotein amine dehydrogenase"/>
    <property type="match status" value="2"/>
</dbReference>
<dbReference type="InterPro" id="IPR015943">
    <property type="entry name" value="WD40/YVTN_repeat-like_dom_sf"/>
</dbReference>
<dbReference type="EMBL" id="JALJOQ010000097">
    <property type="protein sequence ID" value="KAK9798539.1"/>
    <property type="molecule type" value="Genomic_DNA"/>
</dbReference>
<name>A0AAW1NV60_9CHLO</name>
<evidence type="ECO:0000313" key="8">
    <source>
        <dbReference type="Proteomes" id="UP001465755"/>
    </source>
</evidence>
<dbReference type="PROSITE" id="PS50294">
    <property type="entry name" value="WD_REPEATS_REGION"/>
    <property type="match status" value="4"/>
</dbReference>
<keyword evidence="3 6" id="KW-0853">WD repeat</keyword>
<accession>A0AAW1NV60</accession>
<feature type="repeat" description="WD" evidence="6">
    <location>
        <begin position="239"/>
        <end position="271"/>
    </location>
</feature>
<feature type="repeat" description="WD" evidence="6">
    <location>
        <begin position="78"/>
        <end position="119"/>
    </location>
</feature>
<dbReference type="InterPro" id="IPR051980">
    <property type="entry name" value="WD_repeat_MORG1"/>
</dbReference>
<evidence type="ECO:0000256" key="4">
    <source>
        <dbReference type="ARBA" id="ARBA00022737"/>
    </source>
</evidence>
<keyword evidence="8" id="KW-1185">Reference proteome</keyword>
<dbReference type="InterPro" id="IPR019775">
    <property type="entry name" value="WD40_repeat_CS"/>
</dbReference>
<dbReference type="CDD" id="cd00200">
    <property type="entry name" value="WD40"/>
    <property type="match status" value="1"/>
</dbReference>
<dbReference type="AlphaFoldDB" id="A0AAW1NV60"/>
<dbReference type="GO" id="GO:0005737">
    <property type="term" value="C:cytoplasm"/>
    <property type="evidence" value="ECO:0007669"/>
    <property type="project" value="UniProtKB-SubCell"/>
</dbReference>
<dbReference type="GO" id="GO:0000398">
    <property type="term" value="P:mRNA splicing, via spliceosome"/>
    <property type="evidence" value="ECO:0007669"/>
    <property type="project" value="TreeGrafter"/>
</dbReference>
<evidence type="ECO:0000256" key="6">
    <source>
        <dbReference type="PROSITE-ProRule" id="PRU00221"/>
    </source>
</evidence>
<keyword evidence="4" id="KW-0677">Repeat</keyword>